<dbReference type="OrthoDB" id="47801at2759"/>
<gene>
    <name evidence="1" type="ORF">DIATSA_LOCUS6869</name>
</gene>
<organism evidence="1 2">
    <name type="scientific">Diatraea saccharalis</name>
    <name type="common">sugarcane borer</name>
    <dbReference type="NCBI Taxonomy" id="40085"/>
    <lineage>
        <taxon>Eukaryota</taxon>
        <taxon>Metazoa</taxon>
        <taxon>Ecdysozoa</taxon>
        <taxon>Arthropoda</taxon>
        <taxon>Hexapoda</taxon>
        <taxon>Insecta</taxon>
        <taxon>Pterygota</taxon>
        <taxon>Neoptera</taxon>
        <taxon>Endopterygota</taxon>
        <taxon>Lepidoptera</taxon>
        <taxon>Glossata</taxon>
        <taxon>Ditrysia</taxon>
        <taxon>Pyraloidea</taxon>
        <taxon>Crambidae</taxon>
        <taxon>Crambinae</taxon>
        <taxon>Diatraea</taxon>
    </lineage>
</organism>
<protein>
    <submittedName>
        <fullName evidence="1">Uncharacterized protein</fullName>
    </submittedName>
</protein>
<dbReference type="Proteomes" id="UP001153714">
    <property type="component" value="Chromosome 2"/>
</dbReference>
<proteinExistence type="predicted"/>
<dbReference type="EMBL" id="OU893333">
    <property type="protein sequence ID" value="CAG9789108.1"/>
    <property type="molecule type" value="Genomic_DNA"/>
</dbReference>
<evidence type="ECO:0000313" key="2">
    <source>
        <dbReference type="Proteomes" id="UP001153714"/>
    </source>
</evidence>
<keyword evidence="2" id="KW-1185">Reference proteome</keyword>
<reference evidence="1" key="2">
    <citation type="submission" date="2022-10" db="EMBL/GenBank/DDBJ databases">
        <authorList>
            <consortium name="ENA_rothamsted_submissions"/>
            <consortium name="culmorum"/>
            <person name="King R."/>
        </authorList>
    </citation>
    <scope>NUCLEOTIDE SEQUENCE</scope>
</reference>
<accession>A0A9N9R487</accession>
<reference evidence="1" key="1">
    <citation type="submission" date="2021-12" db="EMBL/GenBank/DDBJ databases">
        <authorList>
            <person name="King R."/>
        </authorList>
    </citation>
    <scope>NUCLEOTIDE SEQUENCE</scope>
</reference>
<sequence>MPLHVTCHVASDGTKLESTGPRHHPAVVSSFPGVFGGADPSQVIMLWSVVKEGQMKQTSQDPDSLEDVESSLMECDPQEKLEFSEEKHFKEQEQCNIPWAALVTRPPQHTLVVERMHSGARRYIVLDFGHAVRLTDVVCTMLYINILI</sequence>
<name>A0A9N9R487_9NEOP</name>
<evidence type="ECO:0000313" key="1">
    <source>
        <dbReference type="EMBL" id="CAG9789108.1"/>
    </source>
</evidence>
<dbReference type="AlphaFoldDB" id="A0A9N9R487"/>